<organism evidence="4 5">
    <name type="scientific">Scytonema hofmannii PCC 7110</name>
    <dbReference type="NCBI Taxonomy" id="128403"/>
    <lineage>
        <taxon>Bacteria</taxon>
        <taxon>Bacillati</taxon>
        <taxon>Cyanobacteriota</taxon>
        <taxon>Cyanophyceae</taxon>
        <taxon>Nostocales</taxon>
        <taxon>Scytonemataceae</taxon>
        <taxon>Scytonema</taxon>
    </lineage>
</organism>
<accession>A0A139XAL8</accession>
<dbReference type="InterPro" id="IPR001789">
    <property type="entry name" value="Sig_transdc_resp-reg_receiver"/>
</dbReference>
<dbReference type="Proteomes" id="UP000076925">
    <property type="component" value="Unassembled WGS sequence"/>
</dbReference>
<dbReference type="InterPro" id="IPR050595">
    <property type="entry name" value="Bact_response_regulator"/>
</dbReference>
<evidence type="ECO:0000259" key="3">
    <source>
        <dbReference type="PROSITE" id="PS50110"/>
    </source>
</evidence>
<protein>
    <submittedName>
        <fullName evidence="4">Two-component system response regulator</fullName>
    </submittedName>
</protein>
<dbReference type="PANTHER" id="PTHR44591">
    <property type="entry name" value="STRESS RESPONSE REGULATOR PROTEIN 1"/>
    <property type="match status" value="1"/>
</dbReference>
<dbReference type="EMBL" id="ANNX02000020">
    <property type="protein sequence ID" value="KYC41729.1"/>
    <property type="molecule type" value="Genomic_DNA"/>
</dbReference>
<comment type="caution">
    <text evidence="4">The sequence shown here is derived from an EMBL/GenBank/DDBJ whole genome shotgun (WGS) entry which is preliminary data.</text>
</comment>
<evidence type="ECO:0000313" key="4">
    <source>
        <dbReference type="EMBL" id="KYC41729.1"/>
    </source>
</evidence>
<dbReference type="PANTHER" id="PTHR44591:SF3">
    <property type="entry name" value="RESPONSE REGULATORY DOMAIN-CONTAINING PROTEIN"/>
    <property type="match status" value="1"/>
</dbReference>
<name>A0A139XAL8_9CYAN</name>
<proteinExistence type="predicted"/>
<dbReference type="SUPFAM" id="SSF52172">
    <property type="entry name" value="CheY-like"/>
    <property type="match status" value="1"/>
</dbReference>
<keyword evidence="5" id="KW-1185">Reference proteome</keyword>
<evidence type="ECO:0000256" key="2">
    <source>
        <dbReference type="PROSITE-ProRule" id="PRU00169"/>
    </source>
</evidence>
<dbReference type="SMART" id="SM00448">
    <property type="entry name" value="REC"/>
    <property type="match status" value="1"/>
</dbReference>
<dbReference type="PROSITE" id="PS50110">
    <property type="entry name" value="RESPONSE_REGULATORY"/>
    <property type="match status" value="1"/>
</dbReference>
<feature type="domain" description="Response regulatory" evidence="3">
    <location>
        <begin position="29"/>
        <end position="147"/>
    </location>
</feature>
<evidence type="ECO:0000256" key="1">
    <source>
        <dbReference type="ARBA" id="ARBA00022553"/>
    </source>
</evidence>
<dbReference type="InterPro" id="IPR011006">
    <property type="entry name" value="CheY-like_superfamily"/>
</dbReference>
<feature type="modified residue" description="4-aspartylphosphate" evidence="2">
    <location>
        <position position="78"/>
    </location>
</feature>
<dbReference type="AlphaFoldDB" id="A0A139XAL8"/>
<reference evidence="4 5" key="1">
    <citation type="journal article" date="2013" name="Genome Biol. Evol.">
        <title>Genomes of Stigonematalean cyanobacteria (subsection V) and the evolution of oxygenic photosynthesis from prokaryotes to plastids.</title>
        <authorList>
            <person name="Dagan T."/>
            <person name="Roettger M."/>
            <person name="Stucken K."/>
            <person name="Landan G."/>
            <person name="Koch R."/>
            <person name="Major P."/>
            <person name="Gould S.B."/>
            <person name="Goremykin V.V."/>
            <person name="Rippka R."/>
            <person name="Tandeau de Marsac N."/>
            <person name="Gugger M."/>
            <person name="Lockhart P.J."/>
            <person name="Allen J.F."/>
            <person name="Brune I."/>
            <person name="Maus I."/>
            <person name="Puhler A."/>
            <person name="Martin W.F."/>
        </authorList>
    </citation>
    <scope>NUCLEOTIDE SEQUENCE [LARGE SCALE GENOMIC DNA]</scope>
    <source>
        <strain evidence="4 5">PCC 7110</strain>
    </source>
</reference>
<dbReference type="Gene3D" id="3.40.50.2300">
    <property type="match status" value="1"/>
</dbReference>
<dbReference type="Pfam" id="PF00072">
    <property type="entry name" value="Response_reg"/>
    <property type="match status" value="1"/>
</dbReference>
<sequence length="154" mass="17347">MANMIMLKNSEKHELYDRQKLFQNLSGLQVLVIDDNADFLNLMVLILEDYGVTVMTAESANEAIEAIKKFTINLLIIDIVMPDEDGFSLIRKIRTLIIPEKRSIPAIALTALDIDAKHNLALVSGFQIYLNKPVELITLIEKIAKLVDKCTCCK</sequence>
<keyword evidence="1 2" id="KW-0597">Phosphoprotein</keyword>
<dbReference type="STRING" id="128403.WA1_17000"/>
<dbReference type="GO" id="GO:0000160">
    <property type="term" value="P:phosphorelay signal transduction system"/>
    <property type="evidence" value="ECO:0007669"/>
    <property type="project" value="InterPro"/>
</dbReference>
<gene>
    <name evidence="4" type="ORF">WA1_17000</name>
</gene>
<evidence type="ECO:0000313" key="5">
    <source>
        <dbReference type="Proteomes" id="UP000076925"/>
    </source>
</evidence>
<dbReference type="RefSeq" id="WP_017748770.1">
    <property type="nucleotide sequence ID" value="NZ_KQ976354.1"/>
</dbReference>